<gene>
    <name evidence="3" type="ORF">CCO03_18380</name>
</gene>
<dbReference type="EMBL" id="CP021455">
    <property type="protein sequence ID" value="ARU06365.1"/>
    <property type="molecule type" value="Genomic_DNA"/>
</dbReference>
<evidence type="ECO:0000313" key="3">
    <source>
        <dbReference type="EMBL" id="ARU06365.1"/>
    </source>
</evidence>
<dbReference type="KEGG" id="cser:CCO03_18380"/>
<accession>A0A1Y0ERS1</accession>
<dbReference type="Proteomes" id="UP000196138">
    <property type="component" value="Chromosome"/>
</dbReference>
<sequence>MPSTCSSADLHARAAAPVTTRAQGVTQRRDRVRRSPHSGQIGHSTHGSDDAGGLVDPQQDVAAGLNVRGWRTALRRGALALGALLAASAPVQARDYSSIGSCGPYPRLAITSPAGTCVALVADEAHGLRFPRRVLEVSPGRLWVLDMGSWLPGKGQLIELRLPPDAALPANASTTAKRVEAKVLLDRLDRPSGLVRGRDGRIYVGEAGRIWRTAVPALGQPPVPEVLLDPLPSDGAHPLKELAVAPDGQLYVNLGSSTDACRGDDQKLPMPCPDRRAVGGKPRAAVWRLTLAEGKTGPAAVQRFEPFAQGLRNSMALAVLPDGPAAGSVWQGENGIDYTDANHPPEELNRLQEGGDYGWPYCIGNRQPARGYEQRVDCSTTQAPHLLWPAHVAPVQLLATPANSPFQGQLLAAWHGPGAGGQRVVGLARDARGLPSGAPIDWLSGWSARKNPDGKSLRPRGRPTGLALDQAGRLLVVEDFNRSLLMLMREDGTLKK</sequence>
<dbReference type="SUPFAM" id="SSF50952">
    <property type="entry name" value="Soluble quinoprotein glucose dehydrogenase"/>
    <property type="match status" value="1"/>
</dbReference>
<name>A0A1Y0ERS1_9BURK</name>
<dbReference type="InterPro" id="IPR011041">
    <property type="entry name" value="Quinoprot_gluc/sorb_DH_b-prop"/>
</dbReference>
<dbReference type="InterPro" id="IPR012938">
    <property type="entry name" value="Glc/Sorbosone_DH"/>
</dbReference>
<dbReference type="Pfam" id="PF07995">
    <property type="entry name" value="GSDH"/>
    <property type="match status" value="1"/>
</dbReference>
<organism evidence="3 4">
    <name type="scientific">Comamonas serinivorans</name>
    <dbReference type="NCBI Taxonomy" id="1082851"/>
    <lineage>
        <taxon>Bacteria</taxon>
        <taxon>Pseudomonadati</taxon>
        <taxon>Pseudomonadota</taxon>
        <taxon>Betaproteobacteria</taxon>
        <taxon>Burkholderiales</taxon>
        <taxon>Comamonadaceae</taxon>
        <taxon>Comamonas</taxon>
    </lineage>
</organism>
<keyword evidence="4" id="KW-1185">Reference proteome</keyword>
<proteinExistence type="predicted"/>
<evidence type="ECO:0000256" key="1">
    <source>
        <dbReference type="SAM" id="MobiDB-lite"/>
    </source>
</evidence>
<dbReference type="AlphaFoldDB" id="A0A1Y0ERS1"/>
<evidence type="ECO:0000313" key="4">
    <source>
        <dbReference type="Proteomes" id="UP000196138"/>
    </source>
</evidence>
<reference evidence="3 4" key="1">
    <citation type="submission" date="2017-05" db="EMBL/GenBank/DDBJ databases">
        <authorList>
            <person name="Song R."/>
            <person name="Chenine A.L."/>
            <person name="Ruprecht R.M."/>
        </authorList>
    </citation>
    <scope>NUCLEOTIDE SEQUENCE [LARGE SCALE GENOMIC DNA]</scope>
    <source>
        <strain evidence="3 4">DSM 26136</strain>
    </source>
</reference>
<protein>
    <recommendedName>
        <fullName evidence="2">Glucose/Sorbosone dehydrogenase domain-containing protein</fullName>
    </recommendedName>
</protein>
<feature type="domain" description="Glucose/Sorbosone dehydrogenase" evidence="2">
    <location>
        <begin position="234"/>
        <end position="411"/>
    </location>
</feature>
<dbReference type="Gene3D" id="2.120.10.30">
    <property type="entry name" value="TolB, C-terminal domain"/>
    <property type="match status" value="1"/>
</dbReference>
<feature type="region of interest" description="Disordered" evidence="1">
    <location>
        <begin position="1"/>
        <end position="57"/>
    </location>
</feature>
<dbReference type="RefSeq" id="WP_087283437.1">
    <property type="nucleotide sequence ID" value="NZ_CP021455.1"/>
</dbReference>
<evidence type="ECO:0000259" key="2">
    <source>
        <dbReference type="Pfam" id="PF07995"/>
    </source>
</evidence>
<dbReference type="OrthoDB" id="9770043at2"/>
<dbReference type="InterPro" id="IPR011042">
    <property type="entry name" value="6-blade_b-propeller_TolB-like"/>
</dbReference>